<protein>
    <submittedName>
        <fullName evidence="1">Uncharacterized protein</fullName>
    </submittedName>
</protein>
<reference evidence="1 2" key="1">
    <citation type="submission" date="2019-02" db="EMBL/GenBank/DDBJ databases">
        <title>Peptostreptococcaceae bacterium ZHW00191 nov., a new bacterium isolated from the human gut.</title>
        <authorList>
            <person name="Zhou H.-W."/>
            <person name="Chen X.-J."/>
        </authorList>
    </citation>
    <scope>NUCLEOTIDE SEQUENCE [LARGE SCALE GENOMIC DNA]</scope>
    <source>
        <strain evidence="1 2">ZHW00191</strain>
    </source>
</reference>
<keyword evidence="2" id="KW-1185">Reference proteome</keyword>
<comment type="caution">
    <text evidence="1">The sequence shown here is derived from an EMBL/GenBank/DDBJ whole genome shotgun (WGS) entry which is preliminary data.</text>
</comment>
<organism evidence="1 2">
    <name type="scientific">Peptacetobacter hominis</name>
    <dbReference type="NCBI Taxonomy" id="2743610"/>
    <lineage>
        <taxon>Bacteria</taxon>
        <taxon>Bacillati</taxon>
        <taxon>Bacillota</taxon>
        <taxon>Clostridia</taxon>
        <taxon>Peptostreptococcales</taxon>
        <taxon>Peptostreptococcaceae</taxon>
        <taxon>Peptacetobacter</taxon>
    </lineage>
</organism>
<dbReference type="OrthoDB" id="1691135at2"/>
<accession>A0A544QSY7</accession>
<name>A0A544QSY7_9FIRM</name>
<evidence type="ECO:0000313" key="2">
    <source>
        <dbReference type="Proteomes" id="UP000317863"/>
    </source>
</evidence>
<proteinExistence type="predicted"/>
<dbReference type="Proteomes" id="UP000317863">
    <property type="component" value="Unassembled WGS sequence"/>
</dbReference>
<sequence>MNINLDRTKLYYKSEEDKNLCDCEYCKNYYKNIKKAYPQIDEYLKNIGVDIEKPFETSPVDSEDGLIEYYMCQYIVFGRCPNDYRHIIDDIEIRIATSYPDTNINEEHFVLEIDCLKLNKNCV</sequence>
<dbReference type="EMBL" id="SGJB01000023">
    <property type="protein sequence ID" value="TQQ83152.1"/>
    <property type="molecule type" value="Genomic_DNA"/>
</dbReference>
<evidence type="ECO:0000313" key="1">
    <source>
        <dbReference type="EMBL" id="TQQ83152.1"/>
    </source>
</evidence>
<dbReference type="AlphaFoldDB" id="A0A544QSY7"/>
<gene>
    <name evidence="1" type="ORF">EXD82_09870</name>
</gene>
<dbReference type="RefSeq" id="WP_142536749.1">
    <property type="nucleotide sequence ID" value="NZ_SGJB01000023.1"/>
</dbReference>